<feature type="compositionally biased region" description="Low complexity" evidence="5">
    <location>
        <begin position="659"/>
        <end position="672"/>
    </location>
</feature>
<feature type="domain" description="Clathrin/coatomer adaptor adaptin-like N-terminal" evidence="6">
    <location>
        <begin position="75"/>
        <end position="343"/>
    </location>
</feature>
<dbReference type="GO" id="GO:0006886">
    <property type="term" value="P:intracellular protein transport"/>
    <property type="evidence" value="ECO:0007669"/>
    <property type="project" value="InterPro"/>
</dbReference>
<dbReference type="InterPro" id="IPR016024">
    <property type="entry name" value="ARM-type_fold"/>
</dbReference>
<evidence type="ECO:0000256" key="5">
    <source>
        <dbReference type="SAM" id="MobiDB-lite"/>
    </source>
</evidence>
<dbReference type="GO" id="GO:0016192">
    <property type="term" value="P:vesicle-mediated transport"/>
    <property type="evidence" value="ECO:0007669"/>
    <property type="project" value="InterPro"/>
</dbReference>
<evidence type="ECO:0000256" key="3">
    <source>
        <dbReference type="ARBA" id="ARBA00022927"/>
    </source>
</evidence>
<reference evidence="7 8" key="1">
    <citation type="submission" date="2020-01" db="EMBL/GenBank/DDBJ databases">
        <authorList>
            <person name="Gupta K D."/>
        </authorList>
    </citation>
    <scope>NUCLEOTIDE SEQUENCE [LARGE SCALE GENOMIC DNA]</scope>
</reference>
<dbReference type="OrthoDB" id="29308at2759"/>
<dbReference type="InterPro" id="IPR050840">
    <property type="entry name" value="Adaptor_Complx_Large_Subunit"/>
</dbReference>
<dbReference type="InterPro" id="IPR011989">
    <property type="entry name" value="ARM-like"/>
</dbReference>
<proteinExistence type="predicted"/>
<evidence type="ECO:0000256" key="2">
    <source>
        <dbReference type="ARBA" id="ARBA00022448"/>
    </source>
</evidence>
<keyword evidence="2" id="KW-0813">Transport</keyword>
<sequence>MDVPFHSSGAISRAHYAIVRKVETAPSTQSADQHLFLEIKSVQEQLVYSKLTLGKCKELLLILLYCATTVSPGLLGKDAFEFAFLHAINLAEAGQKTEDKRIGYLFCSEIMPLDHELRLMLVNTLRKDLESNDVPRICLALDNLIGSPTEDVVPAVQSRLHDLLSHDYLHVKRRAILACRALSTHNAALVHRIHTVLLRRLKDPDESVVKAAMAVLGSNTPTDEAISVKTRNKLNEILVIEASSLNEVDPGMIIHLLTCLRSIGVADSNASRLLELIQRHSHTTTSNLLSRAVLLECFRTLTSLKSDLWMSTEDSYKISAIQCVRDFLMSQDPNDTYLFISCLECTDVASWAGTTPKCPAVLEAQEFGRIMDLLTSPDQLISKKALRVVNNVDPGILDVQMDLILQSLSTSNTVNPVILRRLMDIVFIRHGDDGERYAARVIELVGELDRLRTQPHLFKDVVEAVLLDTRISSIPTFLVDCSAHFVNMLVDSDQLLGPTSLVIATALSTEFSGKLSTPPGQMLLGLASRLRASPAIVQEPCLIAMLRVRADCDDVSSEVVETVTATRHSARKSVQTRCDQFLEVVDKKQILQEIVNQAISSSLPDFLTALQNCCALGGASRSSTSTSRASPRVSRPSSALKYAAYEAPVVTPRLRARRMSGSQRSVSSSRSDTLSDPHHLSTSPPMTPGRLALAVGLQDLHIQEDPDLLSSSRREHRKDAFGETRADLINFESPFQTEPFPALANQVPPEEEDAGSFEDLWNAFNTLCDLRGWCKVSMDTVIRRLQRLDRHRLQVISADVPPFVGELKIVIIPDERTTQPLQSSAVALRLREPEEDSCLWRLRCADPEVGARIHGILDT</sequence>
<gene>
    <name evidence="7" type="ORF">AAE3_LOCUS1471</name>
</gene>
<dbReference type="AlphaFoldDB" id="A0A8S0WK01"/>
<dbReference type="GO" id="GO:0012505">
    <property type="term" value="C:endomembrane system"/>
    <property type="evidence" value="ECO:0007669"/>
    <property type="project" value="UniProtKB-SubCell"/>
</dbReference>
<dbReference type="EMBL" id="CACVBS010000013">
    <property type="protein sequence ID" value="CAA7259212.1"/>
    <property type="molecule type" value="Genomic_DNA"/>
</dbReference>
<dbReference type="Pfam" id="PF01602">
    <property type="entry name" value="Adaptin_N"/>
    <property type="match status" value="1"/>
</dbReference>
<evidence type="ECO:0000259" key="6">
    <source>
        <dbReference type="Pfam" id="PF01602"/>
    </source>
</evidence>
<dbReference type="GO" id="GO:0030117">
    <property type="term" value="C:membrane coat"/>
    <property type="evidence" value="ECO:0007669"/>
    <property type="project" value="InterPro"/>
</dbReference>
<evidence type="ECO:0000256" key="1">
    <source>
        <dbReference type="ARBA" id="ARBA00004308"/>
    </source>
</evidence>
<dbReference type="Proteomes" id="UP000467700">
    <property type="component" value="Unassembled WGS sequence"/>
</dbReference>
<dbReference type="InterPro" id="IPR002553">
    <property type="entry name" value="Clathrin/coatomer_adapt-like_N"/>
</dbReference>
<keyword evidence="3" id="KW-0653">Protein transport</keyword>
<protein>
    <recommendedName>
        <fullName evidence="6">Clathrin/coatomer adaptor adaptin-like N-terminal domain-containing protein</fullName>
    </recommendedName>
</protein>
<keyword evidence="8" id="KW-1185">Reference proteome</keyword>
<evidence type="ECO:0000256" key="4">
    <source>
        <dbReference type="ARBA" id="ARBA00023136"/>
    </source>
</evidence>
<dbReference type="Gene3D" id="1.25.10.10">
    <property type="entry name" value="Leucine-rich Repeat Variant"/>
    <property type="match status" value="1"/>
</dbReference>
<feature type="compositionally biased region" description="Low complexity" evidence="5">
    <location>
        <begin position="619"/>
        <end position="637"/>
    </location>
</feature>
<feature type="region of interest" description="Disordered" evidence="5">
    <location>
        <begin position="618"/>
        <end position="637"/>
    </location>
</feature>
<name>A0A8S0WK01_CYCAE</name>
<comment type="caution">
    <text evidence="7">The sequence shown here is derived from an EMBL/GenBank/DDBJ whole genome shotgun (WGS) entry which is preliminary data.</text>
</comment>
<dbReference type="SUPFAM" id="SSF48371">
    <property type="entry name" value="ARM repeat"/>
    <property type="match status" value="1"/>
</dbReference>
<evidence type="ECO:0000313" key="8">
    <source>
        <dbReference type="Proteomes" id="UP000467700"/>
    </source>
</evidence>
<comment type="subcellular location">
    <subcellularLocation>
        <location evidence="1">Endomembrane system</location>
    </subcellularLocation>
</comment>
<evidence type="ECO:0000313" key="7">
    <source>
        <dbReference type="EMBL" id="CAA7259212.1"/>
    </source>
</evidence>
<feature type="region of interest" description="Disordered" evidence="5">
    <location>
        <begin position="654"/>
        <end position="688"/>
    </location>
</feature>
<organism evidence="7 8">
    <name type="scientific">Cyclocybe aegerita</name>
    <name type="common">Black poplar mushroom</name>
    <name type="synonym">Agrocybe aegerita</name>
    <dbReference type="NCBI Taxonomy" id="1973307"/>
    <lineage>
        <taxon>Eukaryota</taxon>
        <taxon>Fungi</taxon>
        <taxon>Dikarya</taxon>
        <taxon>Basidiomycota</taxon>
        <taxon>Agaricomycotina</taxon>
        <taxon>Agaricomycetes</taxon>
        <taxon>Agaricomycetidae</taxon>
        <taxon>Agaricales</taxon>
        <taxon>Agaricineae</taxon>
        <taxon>Bolbitiaceae</taxon>
        <taxon>Cyclocybe</taxon>
    </lineage>
</organism>
<accession>A0A8S0WK01</accession>
<dbReference type="PANTHER" id="PTHR22780">
    <property type="entry name" value="ADAPTIN, ALPHA/GAMMA/EPSILON"/>
    <property type="match status" value="1"/>
</dbReference>
<keyword evidence="4" id="KW-0472">Membrane</keyword>